<keyword evidence="4" id="KW-0804">Transcription</keyword>
<keyword evidence="7" id="KW-1185">Reference proteome</keyword>
<dbReference type="GO" id="GO:0005634">
    <property type="term" value="C:nucleus"/>
    <property type="evidence" value="ECO:0007669"/>
    <property type="project" value="UniProtKB-SubCell"/>
</dbReference>
<gene>
    <name evidence="6" type="ORF">TAV2_LOCUS24279</name>
</gene>
<protein>
    <submittedName>
        <fullName evidence="6">Uncharacterized protein</fullName>
    </submittedName>
</protein>
<evidence type="ECO:0000256" key="5">
    <source>
        <dbReference type="ARBA" id="ARBA00023242"/>
    </source>
</evidence>
<reference evidence="6 7" key="1">
    <citation type="submission" date="2022-03" db="EMBL/GenBank/DDBJ databases">
        <authorList>
            <person name="Nunn A."/>
            <person name="Chopra R."/>
            <person name="Nunn A."/>
            <person name="Contreras Garrido A."/>
        </authorList>
    </citation>
    <scope>NUCLEOTIDE SEQUENCE [LARGE SCALE GENOMIC DNA]</scope>
</reference>
<organism evidence="6 7">
    <name type="scientific">Thlaspi arvense</name>
    <name type="common">Field penny-cress</name>
    <dbReference type="NCBI Taxonomy" id="13288"/>
    <lineage>
        <taxon>Eukaryota</taxon>
        <taxon>Viridiplantae</taxon>
        <taxon>Streptophyta</taxon>
        <taxon>Embryophyta</taxon>
        <taxon>Tracheophyta</taxon>
        <taxon>Spermatophyta</taxon>
        <taxon>Magnoliopsida</taxon>
        <taxon>eudicotyledons</taxon>
        <taxon>Gunneridae</taxon>
        <taxon>Pentapetalae</taxon>
        <taxon>rosids</taxon>
        <taxon>malvids</taxon>
        <taxon>Brassicales</taxon>
        <taxon>Brassicaceae</taxon>
        <taxon>Thlaspideae</taxon>
        <taxon>Thlaspi</taxon>
    </lineage>
</organism>
<accession>A0AAU9T479</accession>
<dbReference type="Proteomes" id="UP000836841">
    <property type="component" value="Chromosome 7"/>
</dbReference>
<dbReference type="SUPFAM" id="SSF101936">
    <property type="entry name" value="DNA-binding pseudobarrel domain"/>
    <property type="match status" value="1"/>
</dbReference>
<evidence type="ECO:0000256" key="2">
    <source>
        <dbReference type="ARBA" id="ARBA00023015"/>
    </source>
</evidence>
<evidence type="ECO:0000256" key="1">
    <source>
        <dbReference type="ARBA" id="ARBA00004123"/>
    </source>
</evidence>
<dbReference type="EMBL" id="OU466863">
    <property type="protein sequence ID" value="CAH2078958.1"/>
    <property type="molecule type" value="Genomic_DNA"/>
</dbReference>
<keyword evidence="2" id="KW-0805">Transcription regulation</keyword>
<evidence type="ECO:0000256" key="3">
    <source>
        <dbReference type="ARBA" id="ARBA00023125"/>
    </source>
</evidence>
<name>A0AAU9T479_THLAR</name>
<dbReference type="GO" id="GO:0003677">
    <property type="term" value="F:DNA binding"/>
    <property type="evidence" value="ECO:0007669"/>
    <property type="project" value="UniProtKB-KW"/>
</dbReference>
<evidence type="ECO:0000313" key="7">
    <source>
        <dbReference type="Proteomes" id="UP000836841"/>
    </source>
</evidence>
<comment type="subcellular location">
    <subcellularLocation>
        <location evidence="1">Nucleus</location>
    </subcellularLocation>
</comment>
<dbReference type="InterPro" id="IPR015300">
    <property type="entry name" value="DNA-bd_pseudobarrel_sf"/>
</dbReference>
<dbReference type="AlphaFoldDB" id="A0AAU9T479"/>
<sequence>MKQKTTSDEDQRRYLDDSSNAFFPVTLNPKKRSQLRIPSKVIKDYGLNFTESITLVDPLVKKIGSLERKIKIQMNGSVFIKGYGAILRRNNIKLKDKMICELKKTGNNNLVHTIKFHIITR</sequence>
<keyword evidence="3" id="KW-0238">DNA-binding</keyword>
<dbReference type="Gene3D" id="2.40.330.10">
    <property type="entry name" value="DNA-binding pseudobarrel domain"/>
    <property type="match status" value="1"/>
</dbReference>
<evidence type="ECO:0000313" key="6">
    <source>
        <dbReference type="EMBL" id="CAH2078958.1"/>
    </source>
</evidence>
<evidence type="ECO:0000256" key="4">
    <source>
        <dbReference type="ARBA" id="ARBA00023163"/>
    </source>
</evidence>
<keyword evidence="5" id="KW-0539">Nucleus</keyword>
<proteinExistence type="predicted"/>